<organism evidence="2 3">
    <name type="scientific">Cellulomonas cellasea</name>
    <dbReference type="NCBI Taxonomy" id="43670"/>
    <lineage>
        <taxon>Bacteria</taxon>
        <taxon>Bacillati</taxon>
        <taxon>Actinomycetota</taxon>
        <taxon>Actinomycetes</taxon>
        <taxon>Micrococcales</taxon>
        <taxon>Cellulomonadaceae</taxon>
        <taxon>Cellulomonas</taxon>
    </lineage>
</organism>
<feature type="region of interest" description="Disordered" evidence="1">
    <location>
        <begin position="17"/>
        <end position="67"/>
    </location>
</feature>
<name>A0A4Y3L1Q8_9CELL</name>
<sequence length="67" mass="7419">MTDEYVYAVLAEEWRDEEPEATRLNPPSGRGVTCTSHGFTDRATGTAPRQRAAVGHLRQGGLAEERF</sequence>
<reference evidence="2" key="1">
    <citation type="submission" date="2019-06" db="EMBL/GenBank/DDBJ databases">
        <title>Whole genome shotgun sequence of Cellulomonas cellasea NBRC 3753.</title>
        <authorList>
            <person name="Hosoyama A."/>
            <person name="Uohara A."/>
            <person name="Ohji S."/>
            <person name="Ichikawa N."/>
        </authorList>
    </citation>
    <scope>NUCLEOTIDE SEQUENCE [LARGE SCALE GENOMIC DNA]</scope>
    <source>
        <strain evidence="2">NBRC 3753</strain>
    </source>
</reference>
<keyword evidence="3" id="KW-1185">Reference proteome</keyword>
<comment type="caution">
    <text evidence="2">The sequence shown here is derived from an EMBL/GenBank/DDBJ whole genome shotgun (WGS) entry which is preliminary data.</text>
</comment>
<gene>
    <name evidence="2" type="ORF">CCE01nite_30190</name>
</gene>
<evidence type="ECO:0000313" key="3">
    <source>
        <dbReference type="Proteomes" id="UP000317046"/>
    </source>
</evidence>
<protein>
    <submittedName>
        <fullName evidence="2">Uncharacterized protein</fullName>
    </submittedName>
</protein>
<dbReference type="EMBL" id="BJLR01000028">
    <property type="protein sequence ID" value="GEA89070.1"/>
    <property type="molecule type" value="Genomic_DNA"/>
</dbReference>
<proteinExistence type="predicted"/>
<evidence type="ECO:0000256" key="1">
    <source>
        <dbReference type="SAM" id="MobiDB-lite"/>
    </source>
</evidence>
<evidence type="ECO:0000313" key="2">
    <source>
        <dbReference type="EMBL" id="GEA89070.1"/>
    </source>
</evidence>
<dbReference type="AlphaFoldDB" id="A0A4Y3L1Q8"/>
<dbReference type="Proteomes" id="UP000317046">
    <property type="component" value="Unassembled WGS sequence"/>
</dbReference>
<accession>A0A4Y3L1Q8</accession>